<sequence length="269" mass="29867">MAHIIVVGNEKGGAGKSTVSMHVATALARMGHKVGAIDLDLRQRSFGRYMENRVAYCAREGLELATPVYRDLPEIDRDQLAPGENIYDRRLSMAVSALEEDSDFILIDCPGSHTRLSQVAHSLADTLITPLNDSFVDFDLLAKIEQPSGTILGPSIYSEMVWSSRQLRAQAGLPAIDWIVLRNRLGAQQMHNKRKMAEALMNLSRRIGFRVAPGFNERVIFRELFPMGLTLLDLRDIGVKGLNLSNVAARQELRDLMGALNLPGVRVDF</sequence>
<dbReference type="Proteomes" id="UP000024836">
    <property type="component" value="Unassembled WGS sequence"/>
</dbReference>
<dbReference type="OrthoDB" id="13869at2"/>
<dbReference type="EMBL" id="AQQY01000008">
    <property type="protein sequence ID" value="KCV81356.1"/>
    <property type="molecule type" value="Genomic_DNA"/>
</dbReference>
<dbReference type="Pfam" id="PF09140">
    <property type="entry name" value="MipZ"/>
    <property type="match status" value="1"/>
</dbReference>
<dbReference type="Gene3D" id="3.40.50.300">
    <property type="entry name" value="P-loop containing nucleotide triphosphate hydrolases"/>
    <property type="match status" value="1"/>
</dbReference>
<dbReference type="PANTHER" id="PTHR13696">
    <property type="entry name" value="P-LOOP CONTAINING NUCLEOSIDE TRIPHOSPHATE HYDROLASE"/>
    <property type="match status" value="1"/>
</dbReference>
<dbReference type="CDD" id="cd02042">
    <property type="entry name" value="ParAB_family"/>
    <property type="match status" value="1"/>
</dbReference>
<reference evidence="1 2" key="1">
    <citation type="submission" date="2013-04" db="EMBL/GenBank/DDBJ databases">
        <title>Shimia sp. 22II-S11-Z10 Genome Sequencing.</title>
        <authorList>
            <person name="Lai Q."/>
            <person name="Li G."/>
            <person name="Shao Z."/>
        </authorList>
    </citation>
    <scope>NUCLEOTIDE SEQUENCE [LARGE SCALE GENOMIC DNA]</scope>
    <source>
        <strain evidence="2">22II-S11-Z10</strain>
    </source>
</reference>
<gene>
    <name evidence="1" type="ORF">ATO10_12144</name>
</gene>
<protein>
    <submittedName>
        <fullName evidence="1">ATPase MipZ</fullName>
    </submittedName>
</protein>
<dbReference type="InterPro" id="IPR027417">
    <property type="entry name" value="P-loop_NTPase"/>
</dbReference>
<evidence type="ECO:0000313" key="2">
    <source>
        <dbReference type="Proteomes" id="UP000024836"/>
    </source>
</evidence>
<proteinExistence type="predicted"/>
<keyword evidence="2" id="KW-1185">Reference proteome</keyword>
<dbReference type="InterPro" id="IPR015223">
    <property type="entry name" value="MipZ"/>
</dbReference>
<dbReference type="eggNOG" id="COG1192">
    <property type="taxonomic scope" value="Bacteria"/>
</dbReference>
<accession>A0A058ZKM0</accession>
<dbReference type="InterPro" id="IPR050678">
    <property type="entry name" value="DNA_Partitioning_ATPase"/>
</dbReference>
<name>A0A058ZKM0_9RHOB</name>
<comment type="caution">
    <text evidence="1">The sequence shown here is derived from an EMBL/GenBank/DDBJ whole genome shotgun (WGS) entry which is preliminary data.</text>
</comment>
<dbReference type="SUPFAM" id="SSF52540">
    <property type="entry name" value="P-loop containing nucleoside triphosphate hydrolases"/>
    <property type="match status" value="1"/>
</dbReference>
<evidence type="ECO:0000313" key="1">
    <source>
        <dbReference type="EMBL" id="KCV81356.1"/>
    </source>
</evidence>
<organism evidence="1 2">
    <name type="scientific">Actibacterium atlanticum</name>
    <dbReference type="NCBI Taxonomy" id="1461693"/>
    <lineage>
        <taxon>Bacteria</taxon>
        <taxon>Pseudomonadati</taxon>
        <taxon>Pseudomonadota</taxon>
        <taxon>Alphaproteobacteria</taxon>
        <taxon>Rhodobacterales</taxon>
        <taxon>Roseobacteraceae</taxon>
        <taxon>Actibacterium</taxon>
    </lineage>
</organism>
<dbReference type="STRING" id="1461693.ATO10_12144"/>
<dbReference type="PANTHER" id="PTHR13696:SF96">
    <property type="entry name" value="COBQ_COBB_MIND_PARA NUCLEOTIDE BINDING DOMAIN-CONTAINING PROTEIN"/>
    <property type="match status" value="1"/>
</dbReference>
<dbReference type="RefSeq" id="WP_035251942.1">
    <property type="nucleotide sequence ID" value="NZ_AQQY01000008.1"/>
</dbReference>
<dbReference type="AlphaFoldDB" id="A0A058ZKM0"/>
<dbReference type="PATRIC" id="fig|1461693.3.peg.2463"/>